<dbReference type="Proteomes" id="UP001628124">
    <property type="component" value="Unassembled WGS sequence"/>
</dbReference>
<protein>
    <submittedName>
        <fullName evidence="1">Uncharacterized protein</fullName>
    </submittedName>
</protein>
<evidence type="ECO:0000313" key="2">
    <source>
        <dbReference type="Proteomes" id="UP001628124"/>
    </source>
</evidence>
<comment type="caution">
    <text evidence="1">The sequence shown here is derived from an EMBL/GenBank/DDBJ whole genome shotgun (WGS) entry which is preliminary data.</text>
</comment>
<evidence type="ECO:0000313" key="1">
    <source>
        <dbReference type="EMBL" id="GAA5252384.1"/>
    </source>
</evidence>
<dbReference type="EMBL" id="BAABMM010000027">
    <property type="protein sequence ID" value="GAA5252384.1"/>
    <property type="molecule type" value="Genomic_DNA"/>
</dbReference>
<name>A0ABP9TT13_9RICK</name>
<accession>A0ABP9TT13</accession>
<gene>
    <name evidence="1" type="ORF">KNCP2_06720</name>
</gene>
<sequence>MIVEKILKTIKQVRNNGQISLGKKYAGKQIQVLTLSDGTIIIKPGKFIPDNEMWLYNNNNNELLDKAIKWVEKNKRRKNFDEIIDILWLSDVIPA</sequence>
<proteinExistence type="predicted"/>
<keyword evidence="2" id="KW-1185">Reference proteome</keyword>
<organism evidence="1 2">
    <name type="scientific">Candidatus Rickettsia kedanie</name>
    <dbReference type="NCBI Taxonomy" id="3115352"/>
    <lineage>
        <taxon>Bacteria</taxon>
        <taxon>Pseudomonadati</taxon>
        <taxon>Pseudomonadota</taxon>
        <taxon>Alphaproteobacteria</taxon>
        <taxon>Rickettsiales</taxon>
        <taxon>Rickettsiaceae</taxon>
        <taxon>Rickettsieae</taxon>
        <taxon>Rickettsia</taxon>
        <taxon>spotted fever group</taxon>
    </lineage>
</organism>
<reference evidence="1 2" key="1">
    <citation type="journal article" date="2024" name="Microbiol. Immunol.">
        <title>Discovery of a novel spotted fever group Rickettsia, 'Candidatus Rickettsia kedanie,' in unfed larval chigger mites, Leptotrombidium scutellare.</title>
        <authorList>
            <person name="Ogawa M."/>
            <person name="Matsutani M."/>
            <person name="Katayama T."/>
            <person name="Takada N."/>
            <person name="Noda S."/>
            <person name="Takahashi M."/>
            <person name="Kageyama D."/>
            <person name="Hanaoka N."/>
            <person name="Ebihara H."/>
        </authorList>
    </citation>
    <scope>NUCLEOTIDE SEQUENCE [LARGE SCALE GENOMIC DNA]</scope>
    <source>
        <strain evidence="1 2">KNCP2-13</strain>
    </source>
</reference>